<name>A0A8X6YNN8_9ARAC</name>
<protein>
    <submittedName>
        <fullName evidence="2">Speckle-type POZ protein-like B</fullName>
    </submittedName>
</protein>
<sequence>MFRADRIFNEKGQIIWSKVLSPEWTIICVCSQNKPFMIDCIEIHRQSVAEEFLITGTLHLYGDKKHIAKKKILQSLESGTSLIGMELIYSYSNAKSPEMFSLEGDIAIHETQINSVIDFVSMEDATRSESLFELSDDFGHLLKIQSLSDVDIKCGGIIIPAHKSILSARSPIFATMIHNNQMREVIEMDIDASVLKIMLLHMYTGKMGYSTVSQALDVLVAADKYQLFGLKKACCNFLKEMVSIDNSIQILTVGYMVAPDLKGFVMDFLCKKCEFSVLQESEHWKMLERTHCSLSLEVLTTVVRDREQKMKACKY</sequence>
<evidence type="ECO:0000313" key="2">
    <source>
        <dbReference type="EMBL" id="GFY73742.1"/>
    </source>
</evidence>
<organism evidence="2 3">
    <name type="scientific">Trichonephila inaurata madagascariensis</name>
    <dbReference type="NCBI Taxonomy" id="2747483"/>
    <lineage>
        <taxon>Eukaryota</taxon>
        <taxon>Metazoa</taxon>
        <taxon>Ecdysozoa</taxon>
        <taxon>Arthropoda</taxon>
        <taxon>Chelicerata</taxon>
        <taxon>Arachnida</taxon>
        <taxon>Araneae</taxon>
        <taxon>Araneomorphae</taxon>
        <taxon>Entelegynae</taxon>
        <taxon>Araneoidea</taxon>
        <taxon>Nephilidae</taxon>
        <taxon>Trichonephila</taxon>
        <taxon>Trichonephila inaurata</taxon>
    </lineage>
</organism>
<proteinExistence type="predicted"/>
<dbReference type="Proteomes" id="UP000886998">
    <property type="component" value="Unassembled WGS sequence"/>
</dbReference>
<evidence type="ECO:0000313" key="3">
    <source>
        <dbReference type="Proteomes" id="UP000886998"/>
    </source>
</evidence>
<dbReference type="EMBL" id="BMAV01020321">
    <property type="protein sequence ID" value="GFY73742.1"/>
    <property type="molecule type" value="Genomic_DNA"/>
</dbReference>
<dbReference type="SUPFAM" id="SSF54695">
    <property type="entry name" value="POZ domain"/>
    <property type="match status" value="1"/>
</dbReference>
<dbReference type="InterPro" id="IPR000210">
    <property type="entry name" value="BTB/POZ_dom"/>
</dbReference>
<comment type="caution">
    <text evidence="2">The sequence shown here is derived from an EMBL/GenBank/DDBJ whole genome shotgun (WGS) entry which is preliminary data.</text>
</comment>
<accession>A0A8X6YNN8</accession>
<gene>
    <name evidence="2" type="primary">spoplb_8</name>
    <name evidence="2" type="ORF">TNIN_71691</name>
</gene>
<dbReference type="InterPro" id="IPR011333">
    <property type="entry name" value="SKP1/BTB/POZ_sf"/>
</dbReference>
<dbReference type="AlphaFoldDB" id="A0A8X6YNN8"/>
<reference evidence="2" key="1">
    <citation type="submission" date="2020-08" db="EMBL/GenBank/DDBJ databases">
        <title>Multicomponent nature underlies the extraordinary mechanical properties of spider dragline silk.</title>
        <authorList>
            <person name="Kono N."/>
            <person name="Nakamura H."/>
            <person name="Mori M."/>
            <person name="Yoshida Y."/>
            <person name="Ohtoshi R."/>
            <person name="Malay A.D."/>
            <person name="Moran D.A.P."/>
            <person name="Tomita M."/>
            <person name="Numata K."/>
            <person name="Arakawa K."/>
        </authorList>
    </citation>
    <scope>NUCLEOTIDE SEQUENCE</scope>
</reference>
<dbReference type="Pfam" id="PF00651">
    <property type="entry name" value="BTB"/>
    <property type="match status" value="1"/>
</dbReference>
<dbReference type="PROSITE" id="PS50097">
    <property type="entry name" value="BTB"/>
    <property type="match status" value="1"/>
</dbReference>
<dbReference type="OrthoDB" id="6437200at2759"/>
<feature type="domain" description="BTB" evidence="1">
    <location>
        <begin position="148"/>
        <end position="211"/>
    </location>
</feature>
<dbReference type="SMART" id="SM00225">
    <property type="entry name" value="BTB"/>
    <property type="match status" value="1"/>
</dbReference>
<keyword evidence="3" id="KW-1185">Reference proteome</keyword>
<dbReference type="PANTHER" id="PTHR24413">
    <property type="entry name" value="SPECKLE-TYPE POZ PROTEIN"/>
    <property type="match status" value="1"/>
</dbReference>
<dbReference type="Gene3D" id="3.30.710.10">
    <property type="entry name" value="Potassium Channel Kv1.1, Chain A"/>
    <property type="match status" value="1"/>
</dbReference>
<evidence type="ECO:0000259" key="1">
    <source>
        <dbReference type="PROSITE" id="PS50097"/>
    </source>
</evidence>